<keyword evidence="1" id="KW-0812">Transmembrane</keyword>
<dbReference type="HOGENOM" id="CLU_1756817_0_0_14"/>
<feature type="transmembrane region" description="Helical" evidence="1">
    <location>
        <begin position="35"/>
        <end position="55"/>
    </location>
</feature>
<evidence type="ECO:0000256" key="1">
    <source>
        <dbReference type="SAM" id="Phobius"/>
    </source>
</evidence>
<proteinExistence type="predicted"/>
<gene>
    <name evidence="2" type="primary">MCYN0255</name>
    <name evidence="2" type="ordered locus">MCYN_0255</name>
</gene>
<feature type="transmembrane region" description="Helical" evidence="1">
    <location>
        <begin position="6"/>
        <end position="28"/>
    </location>
</feature>
<accession>L0RV98</accession>
<dbReference type="EMBL" id="HF559394">
    <property type="protein sequence ID" value="CCP23987.1"/>
    <property type="molecule type" value="Genomic_DNA"/>
</dbReference>
<protein>
    <submittedName>
        <fullName evidence="2">Uncharacterized protein</fullName>
    </submittedName>
</protein>
<evidence type="ECO:0000313" key="3">
    <source>
        <dbReference type="Proteomes" id="UP000010466"/>
    </source>
</evidence>
<feature type="transmembrane region" description="Helical" evidence="1">
    <location>
        <begin position="67"/>
        <end position="89"/>
    </location>
</feature>
<name>L0RV98_MYCC1</name>
<keyword evidence="3" id="KW-1185">Reference proteome</keyword>
<dbReference type="KEGG" id="mcy:MCYN_0255"/>
<keyword evidence="1" id="KW-1133">Transmembrane helix</keyword>
<sequence>MWDKILNYIFNSIFFNYINLIWMIRYIYSIRHYLLFFPTYLPVSVEIIITSPSLINIGVSSSKPVSTVTFFCGFVVVLPLTASGAVVTVSEIFGANSISNTSSWNFLICTSLPSFKKFNSHWTLSTEISICSYVSLSINIIFSPSEYK</sequence>
<dbReference type="STRING" id="1246955.MCYN_0255"/>
<dbReference type="Proteomes" id="UP000010466">
    <property type="component" value="Chromosome"/>
</dbReference>
<keyword evidence="1" id="KW-0472">Membrane</keyword>
<dbReference type="AlphaFoldDB" id="L0RV98"/>
<organism evidence="2 3">
    <name type="scientific">Mycoplasmopsis cynos (strain C142)</name>
    <name type="common">Mycoplasma cynos</name>
    <dbReference type="NCBI Taxonomy" id="1246955"/>
    <lineage>
        <taxon>Bacteria</taxon>
        <taxon>Bacillati</taxon>
        <taxon>Mycoplasmatota</taxon>
        <taxon>Mycoplasmoidales</taxon>
        <taxon>Metamycoplasmataceae</taxon>
        <taxon>Mycoplasmopsis</taxon>
    </lineage>
</organism>
<reference evidence="3" key="1">
    <citation type="journal article" date="2013" name="Genome Announc.">
        <title>Complete genome sequence of Mycoplasma cynos strain C142.</title>
        <authorList>
            <person name="Walker C.A."/>
            <person name="Mannering S.A."/>
            <person name="Shields S."/>
            <person name="Blake D.P."/>
            <person name="Brownlie J."/>
        </authorList>
    </citation>
    <scope>NUCLEOTIDE SEQUENCE [LARGE SCALE GENOMIC DNA]</scope>
    <source>
        <strain evidence="3">C142</strain>
    </source>
</reference>
<evidence type="ECO:0000313" key="2">
    <source>
        <dbReference type="EMBL" id="CCP23987.1"/>
    </source>
</evidence>